<accession>A0AAE1DB96</accession>
<dbReference type="NCBIfam" id="NF008747">
    <property type="entry name" value="PRK11780.1"/>
    <property type="match status" value="1"/>
</dbReference>
<dbReference type="GO" id="GO:0005739">
    <property type="term" value="C:mitochondrion"/>
    <property type="evidence" value="ECO:0007669"/>
    <property type="project" value="TreeGrafter"/>
</dbReference>
<dbReference type="AlphaFoldDB" id="A0AAE1DB96"/>
<dbReference type="Proteomes" id="UP001283361">
    <property type="component" value="Unassembled WGS sequence"/>
</dbReference>
<organism evidence="1 2">
    <name type="scientific">Elysia crispata</name>
    <name type="common">lettuce slug</name>
    <dbReference type="NCBI Taxonomy" id="231223"/>
    <lineage>
        <taxon>Eukaryota</taxon>
        <taxon>Metazoa</taxon>
        <taxon>Spiralia</taxon>
        <taxon>Lophotrochozoa</taxon>
        <taxon>Mollusca</taxon>
        <taxon>Gastropoda</taxon>
        <taxon>Heterobranchia</taxon>
        <taxon>Euthyneura</taxon>
        <taxon>Panpulmonata</taxon>
        <taxon>Sacoglossa</taxon>
        <taxon>Placobranchoidea</taxon>
        <taxon>Plakobranchidae</taxon>
        <taxon>Elysia</taxon>
    </lineage>
</organism>
<sequence>MFTIKAMSMLPRLGKQLTTPIIKSRSLQTGVPLQKNVAVVLSGSGVYDGSDVHEASAVLVHLSRAGVDVSMFAPDKPQVHTINHLKGEPTESERNVLEESARIARSKIEPLSNLKAVGFDAVIFPGGFGAAKNLSSFYIDGPSMNVDEGVKRVLKEFHIAKKPIGLCCIAPVLAAKVISGCEVTVGSDKEEDGKWPYCAAAGAVEAMGAKHVIKSVNESHVDITNKIVTTPAFMCDTAVHVIFDGIGTMINGVLKLA</sequence>
<dbReference type="PANTHER" id="PTHR10224">
    <property type="entry name" value="ES1 PROTEIN HOMOLOG, MITOCHONDRIAL"/>
    <property type="match status" value="1"/>
</dbReference>
<name>A0AAE1DB96_9GAST</name>
<comment type="caution">
    <text evidence="1">The sequence shown here is derived from an EMBL/GenBank/DDBJ whole genome shotgun (WGS) entry which is preliminary data.</text>
</comment>
<proteinExistence type="predicted"/>
<protein>
    <submittedName>
        <fullName evidence="1">Uncharacterized protein</fullName>
    </submittedName>
</protein>
<keyword evidence="2" id="KW-1185">Reference proteome</keyword>
<dbReference type="CDD" id="cd03133">
    <property type="entry name" value="GATase1_ES1"/>
    <property type="match status" value="1"/>
</dbReference>
<dbReference type="EMBL" id="JAWDGP010004466">
    <property type="protein sequence ID" value="KAK3764176.1"/>
    <property type="molecule type" value="Genomic_DNA"/>
</dbReference>
<dbReference type="Gene3D" id="3.40.50.880">
    <property type="match status" value="1"/>
</dbReference>
<evidence type="ECO:0000313" key="2">
    <source>
        <dbReference type="Proteomes" id="UP001283361"/>
    </source>
</evidence>
<gene>
    <name evidence="1" type="ORF">RRG08_044105</name>
</gene>
<reference evidence="1" key="1">
    <citation type="journal article" date="2023" name="G3 (Bethesda)">
        <title>A reference genome for the long-term kleptoplast-retaining sea slug Elysia crispata morphotype clarki.</title>
        <authorList>
            <person name="Eastman K.E."/>
            <person name="Pendleton A.L."/>
            <person name="Shaikh M.A."/>
            <person name="Suttiyut T."/>
            <person name="Ogas R."/>
            <person name="Tomko P."/>
            <person name="Gavelis G."/>
            <person name="Widhalm J.R."/>
            <person name="Wisecaver J.H."/>
        </authorList>
    </citation>
    <scope>NUCLEOTIDE SEQUENCE</scope>
    <source>
        <strain evidence="1">ECLA1</strain>
    </source>
</reference>
<evidence type="ECO:0000313" key="1">
    <source>
        <dbReference type="EMBL" id="KAK3764176.1"/>
    </source>
</evidence>
<dbReference type="PANTHER" id="PTHR10224:SF17">
    <property type="entry name" value="DJ-1_PFPI DOMAIN-CONTAINING PROTEIN"/>
    <property type="match status" value="1"/>
</dbReference>
<dbReference type="InterPro" id="IPR029062">
    <property type="entry name" value="Class_I_gatase-like"/>
</dbReference>
<dbReference type="SUPFAM" id="SSF52317">
    <property type="entry name" value="Class I glutamine amidotransferase-like"/>
    <property type="match status" value="1"/>
</dbReference>